<dbReference type="PANTHER" id="PTHR43163">
    <property type="entry name" value="DIPEPTIDE TRANSPORT SYSTEM PERMEASE PROTEIN DPPB-RELATED"/>
    <property type="match status" value="1"/>
</dbReference>
<keyword evidence="4 7" id="KW-0812">Transmembrane</keyword>
<dbReference type="EMBL" id="BAAAMN010000010">
    <property type="protein sequence ID" value="GAA2029016.1"/>
    <property type="molecule type" value="Genomic_DNA"/>
</dbReference>
<protein>
    <submittedName>
        <fullName evidence="9">ABC transporter permease</fullName>
    </submittedName>
</protein>
<evidence type="ECO:0000256" key="5">
    <source>
        <dbReference type="ARBA" id="ARBA00022989"/>
    </source>
</evidence>
<dbReference type="InterPro" id="IPR035906">
    <property type="entry name" value="MetI-like_sf"/>
</dbReference>
<feature type="transmembrane region" description="Helical" evidence="7">
    <location>
        <begin position="228"/>
        <end position="253"/>
    </location>
</feature>
<evidence type="ECO:0000256" key="2">
    <source>
        <dbReference type="ARBA" id="ARBA00022448"/>
    </source>
</evidence>
<dbReference type="Pfam" id="PF00528">
    <property type="entry name" value="BPD_transp_1"/>
    <property type="match status" value="1"/>
</dbReference>
<sequence length="307" mass="32858">MLNYLARRLLFAVFVLWGAVTVVFITLRLIPGDPARVMLGPDATAQEVAALQEELGLNEPLLLQYFQYLGDVVRLDFGESVRLGGDAMAAVVERMPVTAILALAAVIIAVVFGIVLGTTSALNPGRPVDRIINIGVLFAQSLPGFWVGIVLILVLARWMNLFPSGGTGGIEHIILPAFTLSLGFMALMIRMTRSGLLESLGQGHVATARAKGLSESVVVFGHGVRNALVPLVTVIGLYVGSVLGGSVLIETVFSWPGVGRLLVDSIGFRDYSVVQACILLFTTIVVIANLIVDILYGILDPRIRAER</sequence>
<keyword evidence="6 7" id="KW-0472">Membrane</keyword>
<evidence type="ECO:0000313" key="10">
    <source>
        <dbReference type="Proteomes" id="UP001501461"/>
    </source>
</evidence>
<comment type="caution">
    <text evidence="9">The sequence shown here is derived from an EMBL/GenBank/DDBJ whole genome shotgun (WGS) entry which is preliminary data.</text>
</comment>
<feature type="transmembrane region" description="Helical" evidence="7">
    <location>
        <begin position="9"/>
        <end position="30"/>
    </location>
</feature>
<dbReference type="SUPFAM" id="SSF161098">
    <property type="entry name" value="MetI-like"/>
    <property type="match status" value="1"/>
</dbReference>
<dbReference type="InterPro" id="IPR000515">
    <property type="entry name" value="MetI-like"/>
</dbReference>
<name>A0ABN2U515_9MICC</name>
<reference evidence="9 10" key="1">
    <citation type="journal article" date="2019" name="Int. J. Syst. Evol. Microbiol.">
        <title>The Global Catalogue of Microorganisms (GCM) 10K type strain sequencing project: providing services to taxonomists for standard genome sequencing and annotation.</title>
        <authorList>
            <consortium name="The Broad Institute Genomics Platform"/>
            <consortium name="The Broad Institute Genome Sequencing Center for Infectious Disease"/>
            <person name="Wu L."/>
            <person name="Ma J."/>
        </authorList>
    </citation>
    <scope>NUCLEOTIDE SEQUENCE [LARGE SCALE GENOMIC DNA]</scope>
    <source>
        <strain evidence="9 10">JCM 13595</strain>
    </source>
</reference>
<feature type="domain" description="ABC transmembrane type-1" evidence="8">
    <location>
        <begin position="95"/>
        <end position="292"/>
    </location>
</feature>
<keyword evidence="10" id="KW-1185">Reference proteome</keyword>
<dbReference type="RefSeq" id="WP_343956117.1">
    <property type="nucleotide sequence ID" value="NZ_BAAAMN010000010.1"/>
</dbReference>
<evidence type="ECO:0000256" key="4">
    <source>
        <dbReference type="ARBA" id="ARBA00022692"/>
    </source>
</evidence>
<evidence type="ECO:0000256" key="3">
    <source>
        <dbReference type="ARBA" id="ARBA00022475"/>
    </source>
</evidence>
<organism evidence="9 10">
    <name type="scientific">Yaniella flava</name>
    <dbReference type="NCBI Taxonomy" id="287930"/>
    <lineage>
        <taxon>Bacteria</taxon>
        <taxon>Bacillati</taxon>
        <taxon>Actinomycetota</taxon>
        <taxon>Actinomycetes</taxon>
        <taxon>Micrococcales</taxon>
        <taxon>Micrococcaceae</taxon>
        <taxon>Yaniella</taxon>
    </lineage>
</organism>
<dbReference type="Pfam" id="PF19300">
    <property type="entry name" value="BPD_transp_1_N"/>
    <property type="match status" value="1"/>
</dbReference>
<keyword evidence="3" id="KW-1003">Cell membrane</keyword>
<feature type="transmembrane region" description="Helical" evidence="7">
    <location>
        <begin position="97"/>
        <end position="122"/>
    </location>
</feature>
<evidence type="ECO:0000313" key="9">
    <source>
        <dbReference type="EMBL" id="GAA2029016.1"/>
    </source>
</evidence>
<keyword evidence="2 7" id="KW-0813">Transport</keyword>
<dbReference type="InterPro" id="IPR045621">
    <property type="entry name" value="BPD_transp_1_N"/>
</dbReference>
<proteinExistence type="inferred from homology"/>
<feature type="transmembrane region" description="Helical" evidence="7">
    <location>
        <begin position="273"/>
        <end position="299"/>
    </location>
</feature>
<gene>
    <name evidence="9" type="ORF">GCM10009720_06040</name>
</gene>
<evidence type="ECO:0000256" key="6">
    <source>
        <dbReference type="ARBA" id="ARBA00023136"/>
    </source>
</evidence>
<evidence type="ECO:0000259" key="8">
    <source>
        <dbReference type="PROSITE" id="PS50928"/>
    </source>
</evidence>
<dbReference type="PANTHER" id="PTHR43163:SF6">
    <property type="entry name" value="DIPEPTIDE TRANSPORT SYSTEM PERMEASE PROTEIN DPPB-RELATED"/>
    <property type="match status" value="1"/>
</dbReference>
<dbReference type="Gene3D" id="1.10.3720.10">
    <property type="entry name" value="MetI-like"/>
    <property type="match status" value="1"/>
</dbReference>
<comment type="similarity">
    <text evidence="7">Belongs to the binding-protein-dependent transport system permease family.</text>
</comment>
<dbReference type="PROSITE" id="PS50928">
    <property type="entry name" value="ABC_TM1"/>
    <property type="match status" value="1"/>
</dbReference>
<keyword evidence="5 7" id="KW-1133">Transmembrane helix</keyword>
<accession>A0ABN2U515</accession>
<dbReference type="Proteomes" id="UP001501461">
    <property type="component" value="Unassembled WGS sequence"/>
</dbReference>
<feature type="transmembrane region" description="Helical" evidence="7">
    <location>
        <begin position="134"/>
        <end position="158"/>
    </location>
</feature>
<dbReference type="CDD" id="cd06261">
    <property type="entry name" value="TM_PBP2"/>
    <property type="match status" value="1"/>
</dbReference>
<comment type="subcellular location">
    <subcellularLocation>
        <location evidence="1 7">Cell membrane</location>
        <topology evidence="1 7">Multi-pass membrane protein</topology>
    </subcellularLocation>
</comment>
<evidence type="ECO:0000256" key="1">
    <source>
        <dbReference type="ARBA" id="ARBA00004651"/>
    </source>
</evidence>
<feature type="transmembrane region" description="Helical" evidence="7">
    <location>
        <begin position="170"/>
        <end position="189"/>
    </location>
</feature>
<evidence type="ECO:0000256" key="7">
    <source>
        <dbReference type="RuleBase" id="RU363032"/>
    </source>
</evidence>